<dbReference type="AlphaFoldDB" id="A0A840IJL3"/>
<protein>
    <submittedName>
        <fullName evidence="8">Cytochrome c biogenesis protein CcdA</fullName>
    </submittedName>
</protein>
<comment type="subcellular location">
    <subcellularLocation>
        <location evidence="1">Membrane</location>
        <topology evidence="1">Multi-pass membrane protein</topology>
    </subcellularLocation>
</comment>
<evidence type="ECO:0000259" key="7">
    <source>
        <dbReference type="Pfam" id="PF02683"/>
    </source>
</evidence>
<evidence type="ECO:0000313" key="9">
    <source>
        <dbReference type="Proteomes" id="UP000585272"/>
    </source>
</evidence>
<evidence type="ECO:0000256" key="3">
    <source>
        <dbReference type="ARBA" id="ARBA00022692"/>
    </source>
</evidence>
<feature type="transmembrane region" description="Helical" evidence="6">
    <location>
        <begin position="195"/>
        <end position="217"/>
    </location>
</feature>
<dbReference type="GO" id="GO:0017004">
    <property type="term" value="P:cytochrome complex assembly"/>
    <property type="evidence" value="ECO:0007669"/>
    <property type="project" value="InterPro"/>
</dbReference>
<feature type="transmembrane region" description="Helical" evidence="6">
    <location>
        <begin position="76"/>
        <end position="98"/>
    </location>
</feature>
<evidence type="ECO:0000256" key="2">
    <source>
        <dbReference type="ARBA" id="ARBA00006143"/>
    </source>
</evidence>
<feature type="transmembrane region" description="Helical" evidence="6">
    <location>
        <begin position="6"/>
        <end position="35"/>
    </location>
</feature>
<evidence type="ECO:0000256" key="5">
    <source>
        <dbReference type="ARBA" id="ARBA00023136"/>
    </source>
</evidence>
<sequence length="276" mass="28235">MPAEIGYVGAFLGGLLALVSPCSAMLLPAFFAYAFERPAKLLATTGVFYLGLAATLVPMGAAASTVGAALTTHRDTVVTIGGATLIAFGAMQIAGIGFGSRLAQRTAGRLSPQSALSVLALGAVYGLAGFCAGPILGSVLAVAAIGGDPVYGGALLLAYALGMVVPLALLALLWDRLQLGRRRWLRGRVLRLGPLRTHTTSLVSGTLFIGIGLLFLLTDGTGTIAGPVGVDAQFDAQVWAQRAGERAGDLTVVAILGALLLAALGLKRLRRARRTD</sequence>
<comment type="caution">
    <text evidence="8">The sequence shown here is derived from an EMBL/GenBank/DDBJ whole genome shotgun (WGS) entry which is preliminary data.</text>
</comment>
<keyword evidence="9" id="KW-1185">Reference proteome</keyword>
<organism evidence="8 9">
    <name type="scientific">Conexibacter arvalis</name>
    <dbReference type="NCBI Taxonomy" id="912552"/>
    <lineage>
        <taxon>Bacteria</taxon>
        <taxon>Bacillati</taxon>
        <taxon>Actinomycetota</taxon>
        <taxon>Thermoleophilia</taxon>
        <taxon>Solirubrobacterales</taxon>
        <taxon>Conexibacteraceae</taxon>
        <taxon>Conexibacter</taxon>
    </lineage>
</organism>
<keyword evidence="5 6" id="KW-0472">Membrane</keyword>
<evidence type="ECO:0000313" key="8">
    <source>
        <dbReference type="EMBL" id="MBB4664525.1"/>
    </source>
</evidence>
<gene>
    <name evidence="8" type="ORF">BDZ31_004136</name>
</gene>
<dbReference type="PANTHER" id="PTHR31272">
    <property type="entry name" value="CYTOCHROME C-TYPE BIOGENESIS PROTEIN HI_1454-RELATED"/>
    <property type="match status" value="1"/>
</dbReference>
<feature type="domain" description="Cytochrome C biogenesis protein transmembrane" evidence="7">
    <location>
        <begin position="8"/>
        <end position="176"/>
    </location>
</feature>
<keyword evidence="4 6" id="KW-1133">Transmembrane helix</keyword>
<dbReference type="PANTHER" id="PTHR31272:SF4">
    <property type="entry name" value="CYTOCHROME C-TYPE BIOGENESIS PROTEIN HI_1454-RELATED"/>
    <property type="match status" value="1"/>
</dbReference>
<evidence type="ECO:0000256" key="1">
    <source>
        <dbReference type="ARBA" id="ARBA00004141"/>
    </source>
</evidence>
<dbReference type="RefSeq" id="WP_183344639.1">
    <property type="nucleotide sequence ID" value="NZ_JACHNU010000007.1"/>
</dbReference>
<proteinExistence type="inferred from homology"/>
<reference evidence="8 9" key="1">
    <citation type="submission" date="2020-08" db="EMBL/GenBank/DDBJ databases">
        <title>Genomic Encyclopedia of Archaeal and Bacterial Type Strains, Phase II (KMG-II): from individual species to whole genera.</title>
        <authorList>
            <person name="Goeker M."/>
        </authorList>
    </citation>
    <scope>NUCLEOTIDE SEQUENCE [LARGE SCALE GENOMIC DNA]</scope>
    <source>
        <strain evidence="8 9">DSM 23288</strain>
    </source>
</reference>
<dbReference type="InterPro" id="IPR003834">
    <property type="entry name" value="Cyt_c_assmbl_TM_dom"/>
</dbReference>
<dbReference type="Proteomes" id="UP000585272">
    <property type="component" value="Unassembled WGS sequence"/>
</dbReference>
<dbReference type="InterPro" id="IPR051790">
    <property type="entry name" value="Cytochrome_c-biogenesis_DsbD"/>
</dbReference>
<dbReference type="Pfam" id="PF02683">
    <property type="entry name" value="DsbD_TM"/>
    <property type="match status" value="1"/>
</dbReference>
<feature type="transmembrane region" description="Helical" evidence="6">
    <location>
        <begin position="47"/>
        <end position="70"/>
    </location>
</feature>
<evidence type="ECO:0000256" key="6">
    <source>
        <dbReference type="SAM" id="Phobius"/>
    </source>
</evidence>
<comment type="similarity">
    <text evidence="2">Belongs to the DsbD family.</text>
</comment>
<feature type="transmembrane region" description="Helical" evidence="6">
    <location>
        <begin position="151"/>
        <end position="174"/>
    </location>
</feature>
<feature type="transmembrane region" description="Helical" evidence="6">
    <location>
        <begin position="118"/>
        <end position="145"/>
    </location>
</feature>
<keyword evidence="3 6" id="KW-0812">Transmembrane</keyword>
<accession>A0A840IJL3</accession>
<name>A0A840IJL3_9ACTN</name>
<evidence type="ECO:0000256" key="4">
    <source>
        <dbReference type="ARBA" id="ARBA00022989"/>
    </source>
</evidence>
<dbReference type="GO" id="GO:0016020">
    <property type="term" value="C:membrane"/>
    <property type="evidence" value="ECO:0007669"/>
    <property type="project" value="UniProtKB-SubCell"/>
</dbReference>
<dbReference type="EMBL" id="JACHNU010000007">
    <property type="protein sequence ID" value="MBB4664525.1"/>
    <property type="molecule type" value="Genomic_DNA"/>
</dbReference>
<feature type="transmembrane region" description="Helical" evidence="6">
    <location>
        <begin position="247"/>
        <end position="266"/>
    </location>
</feature>